<evidence type="ECO:0000256" key="1">
    <source>
        <dbReference type="SAM" id="MobiDB-lite"/>
    </source>
</evidence>
<protein>
    <submittedName>
        <fullName evidence="3">Uncharacterized protein</fullName>
    </submittedName>
</protein>
<organism evidence="3 4">
    <name type="scientific">Mytilus edulis</name>
    <name type="common">Blue mussel</name>
    <dbReference type="NCBI Taxonomy" id="6550"/>
    <lineage>
        <taxon>Eukaryota</taxon>
        <taxon>Metazoa</taxon>
        <taxon>Spiralia</taxon>
        <taxon>Lophotrochozoa</taxon>
        <taxon>Mollusca</taxon>
        <taxon>Bivalvia</taxon>
        <taxon>Autobranchia</taxon>
        <taxon>Pteriomorphia</taxon>
        <taxon>Mytilida</taxon>
        <taxon>Mytiloidea</taxon>
        <taxon>Mytilidae</taxon>
        <taxon>Mytilinae</taxon>
        <taxon>Mytilus</taxon>
    </lineage>
</organism>
<dbReference type="EMBL" id="CAJPWZ010000460">
    <property type="protein sequence ID" value="CAG2193529.1"/>
    <property type="molecule type" value="Genomic_DNA"/>
</dbReference>
<sequence>MTREDFLASIDESTTKLTTKIVDSGDDGDSAISWGLIVPIVLIGVFLACVAGCLYWHQWRDKRRSNHHSVDRSVNTSFDRFSRVIGRTPTSQIDYVRGSTRSTTPLNISDKVNVVPLTSSNPGQFKFYWDKDNWKLCPPEDSLPHGALAGSRSSLLRQNLSPIDEMESPSMYTNTTRSYDVDAQPPFSPYHLTWLTPKAPPPSYEESELSSPDKSQRINTYSGYTGYSKDNTTDNTCSGCTGYSKTNTTDNTCSGYTGYSKTNVTDNTCSGYTGYSKNTNSPFYPNNNTPTTDFYEFASEHESLPPKVALMANSYPLSNGNSRFTSYPSTPHSSLESLSESQVDTVEEISYRRHNTSQNDNIYDKPDNAYNRNSQFSHYRIETDHNRNSVYSANENYHSQDSQSSNYNTARDHTSQYEEEYSMGVPSLPSSILYYHQKMTNVNVMMSGKPPLFSPHAFRTSQASSLESSDTNYTDNTSMLPCVGSSITSGNPTGISSLHQTNSVHTSMGQQHPAELSENVSPEDLSKIVDELSSIRPGSNEPTSVNHGIINSMIGYEGPVGQSYVADIYPPQQKEQGPLTGNFNQNITELFRSWSVTAELDYSSVSSQGAGTSMQTPLNEGSFSWDTYPLKKNTSKNLVAEVKHGRVVTDVNHNVVSLNNLPQPGRNVQFSVPVLVDKTYWV</sequence>
<reference evidence="3" key="1">
    <citation type="submission" date="2021-03" db="EMBL/GenBank/DDBJ databases">
        <authorList>
            <person name="Bekaert M."/>
        </authorList>
    </citation>
    <scope>NUCLEOTIDE SEQUENCE</scope>
</reference>
<keyword evidence="4" id="KW-1185">Reference proteome</keyword>
<proteinExistence type="predicted"/>
<name>A0A8S3QFT1_MYTED</name>
<comment type="caution">
    <text evidence="3">The sequence shown here is derived from an EMBL/GenBank/DDBJ whole genome shotgun (WGS) entry which is preliminary data.</text>
</comment>
<evidence type="ECO:0000256" key="2">
    <source>
        <dbReference type="SAM" id="Phobius"/>
    </source>
</evidence>
<evidence type="ECO:0000313" key="3">
    <source>
        <dbReference type="EMBL" id="CAG2193529.1"/>
    </source>
</evidence>
<keyword evidence="2" id="KW-1133">Transmembrane helix</keyword>
<dbReference type="AlphaFoldDB" id="A0A8S3QFT1"/>
<accession>A0A8S3QFT1</accession>
<gene>
    <name evidence="3" type="ORF">MEDL_8678</name>
</gene>
<keyword evidence="2" id="KW-0472">Membrane</keyword>
<feature type="compositionally biased region" description="Polar residues" evidence="1">
    <location>
        <begin position="396"/>
        <end position="409"/>
    </location>
</feature>
<evidence type="ECO:0000313" key="4">
    <source>
        <dbReference type="Proteomes" id="UP000683360"/>
    </source>
</evidence>
<feature type="transmembrane region" description="Helical" evidence="2">
    <location>
        <begin position="32"/>
        <end position="56"/>
    </location>
</feature>
<keyword evidence="2" id="KW-0812">Transmembrane</keyword>
<dbReference type="Proteomes" id="UP000683360">
    <property type="component" value="Unassembled WGS sequence"/>
</dbReference>
<dbReference type="OrthoDB" id="6114015at2759"/>
<feature type="region of interest" description="Disordered" evidence="1">
    <location>
        <begin position="396"/>
        <end position="415"/>
    </location>
</feature>